<gene>
    <name evidence="2" type="ORF">K504DRAFT_461311</name>
</gene>
<proteinExistence type="predicted"/>
<dbReference type="EMBL" id="MU005782">
    <property type="protein sequence ID" value="KAF2704548.1"/>
    <property type="molecule type" value="Genomic_DNA"/>
</dbReference>
<feature type="signal peptide" evidence="1">
    <location>
        <begin position="1"/>
        <end position="20"/>
    </location>
</feature>
<protein>
    <submittedName>
        <fullName evidence="2">Uncharacterized protein</fullName>
    </submittedName>
</protein>
<evidence type="ECO:0000256" key="1">
    <source>
        <dbReference type="SAM" id="SignalP"/>
    </source>
</evidence>
<evidence type="ECO:0000313" key="3">
    <source>
        <dbReference type="Proteomes" id="UP000799428"/>
    </source>
</evidence>
<accession>A0A6G1JVH8</accession>
<evidence type="ECO:0000313" key="2">
    <source>
        <dbReference type="EMBL" id="KAF2704548.1"/>
    </source>
</evidence>
<reference evidence="2" key="1">
    <citation type="journal article" date="2020" name="Stud. Mycol.">
        <title>101 Dothideomycetes genomes: a test case for predicting lifestyles and emergence of pathogens.</title>
        <authorList>
            <person name="Haridas S."/>
            <person name="Albert R."/>
            <person name="Binder M."/>
            <person name="Bloem J."/>
            <person name="Labutti K."/>
            <person name="Salamov A."/>
            <person name="Andreopoulos B."/>
            <person name="Baker S."/>
            <person name="Barry K."/>
            <person name="Bills G."/>
            <person name="Bluhm B."/>
            <person name="Cannon C."/>
            <person name="Castanera R."/>
            <person name="Culley D."/>
            <person name="Daum C."/>
            <person name="Ezra D."/>
            <person name="Gonzalez J."/>
            <person name="Henrissat B."/>
            <person name="Kuo A."/>
            <person name="Liang C."/>
            <person name="Lipzen A."/>
            <person name="Lutzoni F."/>
            <person name="Magnuson J."/>
            <person name="Mondo S."/>
            <person name="Nolan M."/>
            <person name="Ohm R."/>
            <person name="Pangilinan J."/>
            <person name="Park H.-J."/>
            <person name="Ramirez L."/>
            <person name="Alfaro M."/>
            <person name="Sun H."/>
            <person name="Tritt A."/>
            <person name="Yoshinaga Y."/>
            <person name="Zwiers L.-H."/>
            <person name="Turgeon B."/>
            <person name="Goodwin S."/>
            <person name="Spatafora J."/>
            <person name="Crous P."/>
            <person name="Grigoriev I."/>
        </authorList>
    </citation>
    <scope>NUCLEOTIDE SEQUENCE</scope>
    <source>
        <strain evidence="2">CBS 279.74</strain>
    </source>
</reference>
<keyword evidence="1" id="KW-0732">Signal</keyword>
<organism evidence="2 3">
    <name type="scientific">Pleomassaria siparia CBS 279.74</name>
    <dbReference type="NCBI Taxonomy" id="1314801"/>
    <lineage>
        <taxon>Eukaryota</taxon>
        <taxon>Fungi</taxon>
        <taxon>Dikarya</taxon>
        <taxon>Ascomycota</taxon>
        <taxon>Pezizomycotina</taxon>
        <taxon>Dothideomycetes</taxon>
        <taxon>Pleosporomycetidae</taxon>
        <taxon>Pleosporales</taxon>
        <taxon>Pleomassariaceae</taxon>
        <taxon>Pleomassaria</taxon>
    </lineage>
</organism>
<sequence>MYAPDLLCFALLCFALLCFALLVRTGGLASRKWVMDLGMEGSAELLGQCRSWGYEYVSVTGTSWRV</sequence>
<keyword evidence="3" id="KW-1185">Reference proteome</keyword>
<dbReference type="Proteomes" id="UP000799428">
    <property type="component" value="Unassembled WGS sequence"/>
</dbReference>
<feature type="chain" id="PRO_5026285813" evidence="1">
    <location>
        <begin position="21"/>
        <end position="66"/>
    </location>
</feature>
<name>A0A6G1JVH8_9PLEO</name>
<dbReference type="AlphaFoldDB" id="A0A6G1JVH8"/>